<keyword evidence="1" id="KW-0677">Repeat</keyword>
<dbReference type="PANTHER" id="PTHR10627:SF76">
    <property type="entry name" value="KH DOMAIN-CONTAINING PROTEIN YLL032C"/>
    <property type="match status" value="1"/>
</dbReference>
<dbReference type="STRING" id="1684307.A0A316UB16"/>
<feature type="domain" description="K Homology" evidence="4">
    <location>
        <begin position="922"/>
        <end position="990"/>
    </location>
</feature>
<reference evidence="5 6" key="1">
    <citation type="journal article" date="2018" name="Mol. Biol. Evol.">
        <title>Broad Genomic Sampling Reveals a Smut Pathogenic Ancestry of the Fungal Clade Ustilaginomycotina.</title>
        <authorList>
            <person name="Kijpornyongpan T."/>
            <person name="Mondo S.J."/>
            <person name="Barry K."/>
            <person name="Sandor L."/>
            <person name="Lee J."/>
            <person name="Lipzen A."/>
            <person name="Pangilinan J."/>
            <person name="LaButti K."/>
            <person name="Hainaut M."/>
            <person name="Henrissat B."/>
            <person name="Grigoriev I.V."/>
            <person name="Spatafora J.W."/>
            <person name="Aime M.C."/>
        </authorList>
    </citation>
    <scope>NUCLEOTIDE SEQUENCE [LARGE SCALE GENOMIC DNA]</scope>
    <source>
        <strain evidence="5 6">MCA 4718</strain>
    </source>
</reference>
<evidence type="ECO:0000313" key="6">
    <source>
        <dbReference type="Proteomes" id="UP000245942"/>
    </source>
</evidence>
<dbReference type="GO" id="GO:0003729">
    <property type="term" value="F:mRNA binding"/>
    <property type="evidence" value="ECO:0007669"/>
    <property type="project" value="TreeGrafter"/>
</dbReference>
<dbReference type="SMART" id="SM00322">
    <property type="entry name" value="KH"/>
    <property type="match status" value="3"/>
</dbReference>
<dbReference type="CDD" id="cd00105">
    <property type="entry name" value="KH-I"/>
    <property type="match status" value="1"/>
</dbReference>
<evidence type="ECO:0000313" key="5">
    <source>
        <dbReference type="EMBL" id="PWN22352.1"/>
    </source>
</evidence>
<dbReference type="Proteomes" id="UP000245942">
    <property type="component" value="Unassembled WGS sequence"/>
</dbReference>
<feature type="region of interest" description="Disordered" evidence="3">
    <location>
        <begin position="377"/>
        <end position="413"/>
    </location>
</feature>
<feature type="region of interest" description="Disordered" evidence="3">
    <location>
        <begin position="278"/>
        <end position="344"/>
    </location>
</feature>
<feature type="compositionally biased region" description="Low complexity" evidence="3">
    <location>
        <begin position="285"/>
        <end position="315"/>
    </location>
</feature>
<dbReference type="OrthoDB" id="271862at2759"/>
<dbReference type="GeneID" id="37011024"/>
<feature type="compositionally biased region" description="Polar residues" evidence="3">
    <location>
        <begin position="144"/>
        <end position="161"/>
    </location>
</feature>
<dbReference type="Pfam" id="PF00013">
    <property type="entry name" value="KH_1"/>
    <property type="match status" value="3"/>
</dbReference>
<feature type="domain" description="K Homology" evidence="4">
    <location>
        <begin position="534"/>
        <end position="615"/>
    </location>
</feature>
<feature type="compositionally biased region" description="Polar residues" evidence="3">
    <location>
        <begin position="60"/>
        <end position="70"/>
    </location>
</feature>
<proteinExistence type="predicted"/>
<keyword evidence="6" id="KW-1185">Reference proteome</keyword>
<evidence type="ECO:0000259" key="4">
    <source>
        <dbReference type="SMART" id="SM00322"/>
    </source>
</evidence>
<feature type="compositionally biased region" description="Low complexity" evidence="3">
    <location>
        <begin position="377"/>
        <end position="410"/>
    </location>
</feature>
<evidence type="ECO:0000256" key="1">
    <source>
        <dbReference type="ARBA" id="ARBA00022737"/>
    </source>
</evidence>
<sequence length="1468" mass="155603">MESYTLSFALPRSAGGHAFVAEDTAPASTPTGGNIDRFGPNSASTSPIQGFKQPHDEASTAPTPQPTTGRLGSMRSRFPPSVKAFMPSAFVGKRTSDRIAEVTGTGEKEDDVIDESDKAAHQPGAIGSDTNLGRASSERRKMKLNSSASLPLSVPEETSSKVGAPGEEVAASMRDSRSTAGTRSSFDFCSSMTASSPDSSAAPCATTDVAAKREGSIMTDRQSSSGVPASTGHSNSNSITSLGAQQPLTASELAQATQELSQNVMNATSTHVLCTPVQDDATSMSSGPGHTATSSSSSVSTWPSSAASPYSPYSPFGGQTQRQLPQLPYPGNGSDLQGKGNYPYQHYAQPFAQDMNNGFNGINFPAMSSNGNFGSTTSLGSTLGQQQQSGASLLGPSLSSDSKSGQGSNSKIPRYNFHLSGTFHSVMEARAMIMREHPFRAQVSVKVGKADVIDNMTSSTIGPNTLKSHVRARLDEIAAFTDTRVAVVGKDSRGVDLGYGLESERNVDLVISGQLQGVESARVKTLVLLDELIGLTSTTCEIDQKFHNIIGGRKRHVIQAIQEQTCTSIYLPLPLGSNVGGAGLGANTSLESVIHITGDFFGVQRARDMLYGIFVQKSKCTISRDTRILPRKIDWLLADHLEDVRQIMIDNGTFIGLPPLGSQVSVVSVYGDNRVSIERSIRTLMALTCQFYIGSVWLLPPVGSYHGGAQPPPTVNAAHLTPFLKTIVNKSGAEVVFKNNCFEIYGVEVEVKHAVSMVLDLDFVKQFTVEVRFQIELAATERDFLQGRKCGKINKIMKTCGVRIKFETFNDFNFLIELSGADRASVLQGLALLQEELPAEVSFHVPEAYHKRCIGVGGKQIQKVMKKYGVYVKFSNAEEFNALGGYIDNEDNVIARTPAKNAINLENLKQSVMEMVNPKDKDYITETVTIPRRHHRTLLGEKAIFIHDIENKFSCAIHFPPRETCSDLVSIFGPEIQLQQASSMLMEHVPVEAELRTPNATALPQVLSSQDFIAFVERIKRDLNINIAYLEFTPSCPEVVFKMHLSPNNLDNLAAAKDLLEDFLISHNINVYPPPAERSRSDSFAAAFPHFANKLISTPGAESGAGGQASSAVLDSGVSQYQAELAARFNDSARLRGAASSPSLKALFDSPAGFGGNPSRVLGHHQSQSFAIGGSGSGAFGNGGINGSMGGPLDAPGLALGTGLGNGSGTGLGNGAGIVPRNGPLGGPVNATNPSHSPVIGSSLYSSPYGDSMPGGISSDVWGVQPRQGTLSNAAPPVSPGVAFPRQQYPHSVAQGPHTQHYARQSDDFGYLAHSGNGRGPVDAYDLDDGSRNARNGRSAIHSHGNRTQSLDISKMSSQQAAVEANAYVQQRYGAPANGNGFGLRTPGHTGGPAYGFPSPFGGPVNGANGARSPYTHQIPRAGPGHAPGHSPAASISRLPPSASGSSQVPAQTVDEVSRMLSGIQFPH</sequence>
<dbReference type="GO" id="GO:0005737">
    <property type="term" value="C:cytoplasm"/>
    <property type="evidence" value="ECO:0007669"/>
    <property type="project" value="TreeGrafter"/>
</dbReference>
<dbReference type="PROSITE" id="PS50084">
    <property type="entry name" value="KH_TYPE_1"/>
    <property type="match status" value="2"/>
</dbReference>
<feature type="region of interest" description="Disordered" evidence="3">
    <location>
        <begin position="21"/>
        <end position="79"/>
    </location>
</feature>
<evidence type="ECO:0000256" key="3">
    <source>
        <dbReference type="SAM" id="MobiDB-lite"/>
    </source>
</evidence>
<feature type="domain" description="K Homology" evidence="4">
    <location>
        <begin position="837"/>
        <end position="917"/>
    </location>
</feature>
<dbReference type="InterPro" id="IPR004088">
    <property type="entry name" value="KH_dom_type_1"/>
</dbReference>
<dbReference type="InterPro" id="IPR004087">
    <property type="entry name" value="KH_dom"/>
</dbReference>
<gene>
    <name evidence="5" type="ORF">BCV69DRAFT_141604</name>
</gene>
<dbReference type="SUPFAM" id="SSF54791">
    <property type="entry name" value="Eukaryotic type KH-domain (KH-domain type I)"/>
    <property type="match status" value="4"/>
</dbReference>
<dbReference type="PANTHER" id="PTHR10627">
    <property type="entry name" value="SCP160"/>
    <property type="match status" value="1"/>
</dbReference>
<evidence type="ECO:0000256" key="2">
    <source>
        <dbReference type="PROSITE-ProRule" id="PRU00117"/>
    </source>
</evidence>
<dbReference type="EMBL" id="KZ819323">
    <property type="protein sequence ID" value="PWN22352.1"/>
    <property type="molecule type" value="Genomic_DNA"/>
</dbReference>
<feature type="region of interest" description="Disordered" evidence="3">
    <location>
        <begin position="1410"/>
        <end position="1452"/>
    </location>
</feature>
<keyword evidence="2" id="KW-0694">RNA-binding</keyword>
<dbReference type="Pfam" id="PF24563">
    <property type="entry name" value="KH_Mug60-KHD4"/>
    <property type="match status" value="1"/>
</dbReference>
<feature type="region of interest" description="Disordered" evidence="3">
    <location>
        <begin position="96"/>
        <end position="183"/>
    </location>
</feature>
<dbReference type="InterPro" id="IPR056553">
    <property type="entry name" value="KH_Mug60-KHD4"/>
</dbReference>
<feature type="region of interest" description="Disordered" evidence="3">
    <location>
        <begin position="213"/>
        <end position="241"/>
    </location>
</feature>
<protein>
    <recommendedName>
        <fullName evidence="4">K Homology domain-containing protein</fullName>
    </recommendedName>
</protein>
<feature type="compositionally biased region" description="Polar residues" evidence="3">
    <location>
        <begin position="219"/>
        <end position="241"/>
    </location>
</feature>
<accession>A0A316UB16</accession>
<dbReference type="InterPro" id="IPR036612">
    <property type="entry name" value="KH_dom_type_1_sf"/>
</dbReference>
<dbReference type="RefSeq" id="XP_025349512.1">
    <property type="nucleotide sequence ID" value="XM_025489290.1"/>
</dbReference>
<organism evidence="5 6">
    <name type="scientific">Pseudomicrostroma glucosiphilum</name>
    <dbReference type="NCBI Taxonomy" id="1684307"/>
    <lineage>
        <taxon>Eukaryota</taxon>
        <taxon>Fungi</taxon>
        <taxon>Dikarya</taxon>
        <taxon>Basidiomycota</taxon>
        <taxon>Ustilaginomycotina</taxon>
        <taxon>Exobasidiomycetes</taxon>
        <taxon>Microstromatales</taxon>
        <taxon>Microstromatales incertae sedis</taxon>
        <taxon>Pseudomicrostroma</taxon>
    </lineage>
</organism>
<dbReference type="Gene3D" id="3.30.1370.10">
    <property type="entry name" value="K Homology domain, type 1"/>
    <property type="match status" value="3"/>
</dbReference>
<name>A0A316UB16_9BASI</name>
<dbReference type="CDD" id="cd22453">
    <property type="entry name" value="KH-I_MUG60_like"/>
    <property type="match status" value="1"/>
</dbReference>